<sequence>MTNILYIGNKLSAHGNNATSIETLGKFLERENYKLFYASSKKNKILRIFHMVYMTLKHSKKVDYVLIDTYSTSNFWYTVVISQLSRILKLKYIPNLRGGDLPNRLKNNPYLCNLIFKNALVNVAPSTYLFEAFQCHGFTNLVYIPNTIEIENYHFINRSFDCPRILWVRAFSEIYNPMLAVRVFIEIKKEYPNATLCMVGPKKDDSYDKTVKIAKENNLEVTFTGRLAKSEWINLSSNYNVFLNTTHFDNTPISVMEAMALGLPIVSTNVGGIPHLLKHDVTALLVNDNDLTDMVIQLKRIFSEQILKENLIINSRKEAENFDWNIVKKQWQTLLK</sequence>
<dbReference type="PANTHER" id="PTHR45947:SF3">
    <property type="entry name" value="SULFOQUINOVOSYL TRANSFERASE SQD2"/>
    <property type="match status" value="1"/>
</dbReference>
<reference evidence="2 3" key="1">
    <citation type="submission" date="2021-02" db="EMBL/GenBank/DDBJ databases">
        <authorList>
            <person name="Jung H.S."/>
            <person name="Chun B.H."/>
            <person name="Jeon C.O."/>
        </authorList>
    </citation>
    <scope>NUCLEOTIDE SEQUENCE [LARGE SCALE GENOMIC DNA]</scope>
    <source>
        <strain evidence="2 3">LMG 25203</strain>
    </source>
</reference>
<accession>A0ABS2CWB1</accession>
<protein>
    <submittedName>
        <fullName evidence="2">Glycosyltransferase</fullName>
    </submittedName>
</protein>
<dbReference type="InterPro" id="IPR050194">
    <property type="entry name" value="Glycosyltransferase_grp1"/>
</dbReference>
<keyword evidence="3" id="KW-1185">Reference proteome</keyword>
<comment type="caution">
    <text evidence="2">The sequence shown here is derived from an EMBL/GenBank/DDBJ whole genome shotgun (WGS) entry which is preliminary data.</text>
</comment>
<proteinExistence type="predicted"/>
<dbReference type="Proteomes" id="UP000759529">
    <property type="component" value="Unassembled WGS sequence"/>
</dbReference>
<evidence type="ECO:0000313" key="2">
    <source>
        <dbReference type="EMBL" id="MBM6499230.1"/>
    </source>
</evidence>
<dbReference type="SUPFAM" id="SSF53756">
    <property type="entry name" value="UDP-Glycosyltransferase/glycogen phosphorylase"/>
    <property type="match status" value="1"/>
</dbReference>
<evidence type="ECO:0000313" key="3">
    <source>
        <dbReference type="Proteomes" id="UP000759529"/>
    </source>
</evidence>
<dbReference type="Pfam" id="PF00534">
    <property type="entry name" value="Glycos_transf_1"/>
    <property type="match status" value="1"/>
</dbReference>
<dbReference type="RefSeq" id="WP_187657758.1">
    <property type="nucleotide sequence ID" value="NZ_JACSOD020000472.1"/>
</dbReference>
<feature type="domain" description="Glycosyl transferase family 1" evidence="1">
    <location>
        <begin position="162"/>
        <end position="317"/>
    </location>
</feature>
<organism evidence="2 3">
    <name type="scientific">Flavobacterium macrobrachii</name>
    <dbReference type="NCBI Taxonomy" id="591204"/>
    <lineage>
        <taxon>Bacteria</taxon>
        <taxon>Pseudomonadati</taxon>
        <taxon>Bacteroidota</taxon>
        <taxon>Flavobacteriia</taxon>
        <taxon>Flavobacteriales</taxon>
        <taxon>Flavobacteriaceae</taxon>
        <taxon>Flavobacterium</taxon>
    </lineage>
</organism>
<dbReference type="InterPro" id="IPR001296">
    <property type="entry name" value="Glyco_trans_1"/>
</dbReference>
<name>A0ABS2CWB1_9FLAO</name>
<gene>
    <name evidence="2" type="ORF">H9X54_007935</name>
</gene>
<dbReference type="EMBL" id="JACSOD020000472">
    <property type="protein sequence ID" value="MBM6499230.1"/>
    <property type="molecule type" value="Genomic_DNA"/>
</dbReference>
<dbReference type="Gene3D" id="3.40.50.2000">
    <property type="entry name" value="Glycogen Phosphorylase B"/>
    <property type="match status" value="2"/>
</dbReference>
<evidence type="ECO:0000259" key="1">
    <source>
        <dbReference type="Pfam" id="PF00534"/>
    </source>
</evidence>
<dbReference type="PANTHER" id="PTHR45947">
    <property type="entry name" value="SULFOQUINOVOSYL TRANSFERASE SQD2"/>
    <property type="match status" value="1"/>
</dbReference>
<dbReference type="CDD" id="cd03801">
    <property type="entry name" value="GT4_PimA-like"/>
    <property type="match status" value="1"/>
</dbReference>